<organism evidence="1 2">
    <name type="scientific">Persea americana</name>
    <name type="common">Avocado</name>
    <dbReference type="NCBI Taxonomy" id="3435"/>
    <lineage>
        <taxon>Eukaryota</taxon>
        <taxon>Viridiplantae</taxon>
        <taxon>Streptophyta</taxon>
        <taxon>Embryophyta</taxon>
        <taxon>Tracheophyta</taxon>
        <taxon>Spermatophyta</taxon>
        <taxon>Magnoliopsida</taxon>
        <taxon>Magnoliidae</taxon>
        <taxon>Laurales</taxon>
        <taxon>Lauraceae</taxon>
        <taxon>Persea</taxon>
    </lineage>
</organism>
<comment type="caution">
    <text evidence="1">The sequence shown here is derived from an EMBL/GenBank/DDBJ whole genome shotgun (WGS) entry which is preliminary data.</text>
</comment>
<evidence type="ECO:0000313" key="1">
    <source>
        <dbReference type="EMBL" id="KAJ8646535.1"/>
    </source>
</evidence>
<name>A0ACC2MMB1_PERAE</name>
<proteinExistence type="predicted"/>
<accession>A0ACC2MMB1</accession>
<sequence>MLLSYCRRKLQIQINVKHPIHPHILQNPLLKSISNLSDSPDKPSLTLSYLINSCGLSPESALHASKRTKIKTTQKPDSVLDFLKTHGFSNAQITTLISAAPRFLCANVNKTLKPKVDFFRGLGISDSDITDLITSDPGMLMRGLKTQIIPSMDFLRNLVHTNENAVRAFRRCRWMVTSDVKKRMQSNIAVLKEYGLPNSQITDLAKLKPSILAQKNDWLIEILERVEELGFQRGSSLFVTALLTMSSLKKTTVEAKLELLKSIGLSPNEILETLRRMPSLLRYSEKKIEAGMDFYVNKLKWKPSEVVSVPILLMFSLEERVVPRSKVWKTLKCKGLVNEGELKKMLMLSKERFLRKYVTAYEKQVPNLLKAYNSRETYNFSCGIVKVK</sequence>
<evidence type="ECO:0000313" key="2">
    <source>
        <dbReference type="Proteomes" id="UP001234297"/>
    </source>
</evidence>
<dbReference type="Proteomes" id="UP001234297">
    <property type="component" value="Chromosome 2"/>
</dbReference>
<gene>
    <name evidence="1" type="ORF">MRB53_008283</name>
</gene>
<reference evidence="1 2" key="1">
    <citation type="journal article" date="2022" name="Hortic Res">
        <title>A haplotype resolved chromosomal level avocado genome allows analysis of novel avocado genes.</title>
        <authorList>
            <person name="Nath O."/>
            <person name="Fletcher S.J."/>
            <person name="Hayward A."/>
            <person name="Shaw L.M."/>
            <person name="Masouleh A.K."/>
            <person name="Furtado A."/>
            <person name="Henry R.J."/>
            <person name="Mitter N."/>
        </authorList>
    </citation>
    <scope>NUCLEOTIDE SEQUENCE [LARGE SCALE GENOMIC DNA]</scope>
    <source>
        <strain evidence="2">cv. Hass</strain>
    </source>
</reference>
<protein>
    <submittedName>
        <fullName evidence="1">Uncharacterized protein</fullName>
    </submittedName>
</protein>
<dbReference type="EMBL" id="CM056810">
    <property type="protein sequence ID" value="KAJ8646535.1"/>
    <property type="molecule type" value="Genomic_DNA"/>
</dbReference>
<keyword evidence="2" id="KW-1185">Reference proteome</keyword>